<evidence type="ECO:0000313" key="3">
    <source>
        <dbReference type="Proteomes" id="UP000270094"/>
    </source>
</evidence>
<organism evidence="2 3">
    <name type="scientific">Strongylus vulgaris</name>
    <name type="common">Blood worm</name>
    <dbReference type="NCBI Taxonomy" id="40348"/>
    <lineage>
        <taxon>Eukaryota</taxon>
        <taxon>Metazoa</taxon>
        <taxon>Ecdysozoa</taxon>
        <taxon>Nematoda</taxon>
        <taxon>Chromadorea</taxon>
        <taxon>Rhabditida</taxon>
        <taxon>Rhabditina</taxon>
        <taxon>Rhabditomorpha</taxon>
        <taxon>Strongyloidea</taxon>
        <taxon>Strongylidae</taxon>
        <taxon>Strongylus</taxon>
    </lineage>
</organism>
<keyword evidence="3" id="KW-1185">Reference proteome</keyword>
<dbReference type="AlphaFoldDB" id="A0A3P7LZJ7"/>
<protein>
    <submittedName>
        <fullName evidence="2">Uncharacterized protein</fullName>
    </submittedName>
</protein>
<feature type="compositionally biased region" description="Basic and acidic residues" evidence="1">
    <location>
        <begin position="37"/>
        <end position="50"/>
    </location>
</feature>
<dbReference type="EMBL" id="UYYB01130909">
    <property type="protein sequence ID" value="VDM84538.1"/>
    <property type="molecule type" value="Genomic_DNA"/>
</dbReference>
<dbReference type="Proteomes" id="UP000270094">
    <property type="component" value="Unassembled WGS sequence"/>
</dbReference>
<gene>
    <name evidence="2" type="ORF">SVUK_LOCUS19536</name>
</gene>
<evidence type="ECO:0000313" key="2">
    <source>
        <dbReference type="EMBL" id="VDM84538.1"/>
    </source>
</evidence>
<dbReference type="OrthoDB" id="10063141at2759"/>
<proteinExistence type="predicted"/>
<name>A0A3P7LZJ7_STRVU</name>
<feature type="region of interest" description="Disordered" evidence="1">
    <location>
        <begin position="37"/>
        <end position="80"/>
    </location>
</feature>
<reference evidence="2 3" key="1">
    <citation type="submission" date="2018-11" db="EMBL/GenBank/DDBJ databases">
        <authorList>
            <consortium name="Pathogen Informatics"/>
        </authorList>
    </citation>
    <scope>NUCLEOTIDE SEQUENCE [LARGE SCALE GENOMIC DNA]</scope>
</reference>
<evidence type="ECO:0000256" key="1">
    <source>
        <dbReference type="SAM" id="MobiDB-lite"/>
    </source>
</evidence>
<sequence length="153" mass="17082">MDRAAQELAMKMASMRTDLGTFFSTMRKKENIFKDWKPPTAAKEEVKRNDSLSGIPPRKKSSLKDVQQDSGGSLELPAHLASQPADNDNVSLITFVFLQNLIFRRAPDDPKLTAPAWADFETAAPELPPSESGFFSNKVMSIVFHLFFITKSC</sequence>
<accession>A0A3P7LZJ7</accession>